<dbReference type="InterPro" id="IPR003545">
    <property type="entry name" value="Telomerase_RT"/>
</dbReference>
<comment type="similarity">
    <text evidence="1 13">Belongs to the reverse transcriptase family. Telomerase subfamily.</text>
</comment>
<dbReference type="SUPFAM" id="SSF56672">
    <property type="entry name" value="DNA/RNA polymerases"/>
    <property type="match status" value="1"/>
</dbReference>
<evidence type="ECO:0000256" key="4">
    <source>
        <dbReference type="ARBA" id="ARBA00022454"/>
    </source>
</evidence>
<dbReference type="STRING" id="1165861.A0A0L0VJL8"/>
<evidence type="ECO:0000256" key="2">
    <source>
        <dbReference type="ARBA" id="ARBA00012493"/>
    </source>
</evidence>
<keyword evidence="6 13" id="KW-0548">Nucleotidyltransferase</keyword>
<dbReference type="GO" id="GO:0007004">
    <property type="term" value="P:telomere maintenance via telomerase"/>
    <property type="evidence" value="ECO:0007669"/>
    <property type="project" value="TreeGrafter"/>
</dbReference>
<dbReference type="GO" id="GO:0000333">
    <property type="term" value="C:telomerase catalytic core complex"/>
    <property type="evidence" value="ECO:0007669"/>
    <property type="project" value="TreeGrafter"/>
</dbReference>
<evidence type="ECO:0000256" key="5">
    <source>
        <dbReference type="ARBA" id="ARBA00022679"/>
    </source>
</evidence>
<keyword evidence="5 13" id="KW-0808">Transferase</keyword>
<organism evidence="16 17">
    <name type="scientific">Puccinia striiformis f. sp. tritici PST-78</name>
    <dbReference type="NCBI Taxonomy" id="1165861"/>
    <lineage>
        <taxon>Eukaryota</taxon>
        <taxon>Fungi</taxon>
        <taxon>Dikarya</taxon>
        <taxon>Basidiomycota</taxon>
        <taxon>Pucciniomycotina</taxon>
        <taxon>Pucciniomycetes</taxon>
        <taxon>Pucciniales</taxon>
        <taxon>Pucciniaceae</taxon>
        <taxon>Puccinia</taxon>
    </lineage>
</organism>
<dbReference type="EC" id="2.7.7.49" evidence="2 13"/>
<dbReference type="PANTHER" id="PTHR12066">
    <property type="entry name" value="TELOMERASE REVERSE TRANSCRIPTASE"/>
    <property type="match status" value="1"/>
</dbReference>
<accession>A0A0L0VJL8</accession>
<dbReference type="Proteomes" id="UP000054564">
    <property type="component" value="Unassembled WGS sequence"/>
</dbReference>
<comment type="subcellular location">
    <subcellularLocation>
        <location evidence="13">Nucleus</location>
    </subcellularLocation>
    <subcellularLocation>
        <location evidence="13">Chromosome</location>
        <location evidence="13">Telomere</location>
    </subcellularLocation>
</comment>
<comment type="catalytic activity">
    <reaction evidence="12 13">
        <text>DNA(n) + a 2'-deoxyribonucleoside 5'-triphosphate = DNA(n+1) + diphosphate</text>
        <dbReference type="Rhea" id="RHEA:22508"/>
        <dbReference type="Rhea" id="RHEA-COMP:17339"/>
        <dbReference type="Rhea" id="RHEA-COMP:17340"/>
        <dbReference type="ChEBI" id="CHEBI:33019"/>
        <dbReference type="ChEBI" id="CHEBI:61560"/>
        <dbReference type="ChEBI" id="CHEBI:173112"/>
        <dbReference type="EC" id="2.7.7.49"/>
    </reaction>
</comment>
<dbReference type="InterPro" id="IPR000477">
    <property type="entry name" value="RT_dom"/>
</dbReference>
<dbReference type="EMBL" id="AJIL01000045">
    <property type="protein sequence ID" value="KNE99453.1"/>
    <property type="molecule type" value="Genomic_DNA"/>
</dbReference>
<dbReference type="Gene3D" id="1.10.357.90">
    <property type="match status" value="1"/>
</dbReference>
<feature type="region of interest" description="Disordered" evidence="14">
    <location>
        <begin position="376"/>
        <end position="395"/>
    </location>
</feature>
<evidence type="ECO:0000256" key="10">
    <source>
        <dbReference type="ARBA" id="ARBA00022918"/>
    </source>
</evidence>
<evidence type="ECO:0000256" key="3">
    <source>
        <dbReference type="ARBA" id="ARBA00016182"/>
    </source>
</evidence>
<evidence type="ECO:0000256" key="13">
    <source>
        <dbReference type="RuleBase" id="RU365061"/>
    </source>
</evidence>
<dbReference type="GO" id="GO:0000781">
    <property type="term" value="C:chromosome, telomeric region"/>
    <property type="evidence" value="ECO:0007669"/>
    <property type="project" value="UniProtKB-SubCell"/>
</dbReference>
<keyword evidence="4 13" id="KW-0158">Chromosome</keyword>
<gene>
    <name evidence="16" type="ORF">PSTG_07173</name>
</gene>
<dbReference type="Gene3D" id="1.10.132.70">
    <property type="match status" value="1"/>
</dbReference>
<dbReference type="Pfam" id="PF12009">
    <property type="entry name" value="Telomerase_RBD"/>
    <property type="match status" value="1"/>
</dbReference>
<dbReference type="SMART" id="SM00975">
    <property type="entry name" value="Telomerase_RBD"/>
    <property type="match status" value="1"/>
</dbReference>
<dbReference type="InterPro" id="IPR021891">
    <property type="entry name" value="Telomerase_RBD"/>
</dbReference>
<dbReference type="GO" id="GO:0003720">
    <property type="term" value="F:telomerase activity"/>
    <property type="evidence" value="ECO:0007669"/>
    <property type="project" value="InterPro"/>
</dbReference>
<proteinExistence type="inferred from homology"/>
<dbReference type="GO" id="GO:0046872">
    <property type="term" value="F:metal ion binding"/>
    <property type="evidence" value="ECO:0007669"/>
    <property type="project" value="UniProtKB-KW"/>
</dbReference>
<keyword evidence="9 13" id="KW-0779">Telomere</keyword>
<comment type="caution">
    <text evidence="16">The sequence shown here is derived from an EMBL/GenBank/DDBJ whole genome shotgun (WGS) entry which is preliminary data.</text>
</comment>
<dbReference type="OrthoDB" id="289721at2759"/>
<keyword evidence="17" id="KW-1185">Reference proteome</keyword>
<evidence type="ECO:0000256" key="12">
    <source>
        <dbReference type="ARBA" id="ARBA00048173"/>
    </source>
</evidence>
<dbReference type="CDD" id="cd01648">
    <property type="entry name" value="TERT"/>
    <property type="match status" value="1"/>
</dbReference>
<dbReference type="Pfam" id="PF00078">
    <property type="entry name" value="RVT_1"/>
    <property type="match status" value="1"/>
</dbReference>
<dbReference type="Pfam" id="PF21399">
    <property type="entry name" value="TERT_C"/>
    <property type="match status" value="1"/>
</dbReference>
<evidence type="ECO:0000256" key="7">
    <source>
        <dbReference type="ARBA" id="ARBA00022723"/>
    </source>
</evidence>
<evidence type="ECO:0000256" key="9">
    <source>
        <dbReference type="ARBA" id="ARBA00022895"/>
    </source>
</evidence>
<dbReference type="PANTHER" id="PTHR12066:SF0">
    <property type="entry name" value="TELOMERASE REVERSE TRANSCRIPTASE"/>
    <property type="match status" value="1"/>
</dbReference>
<dbReference type="PROSITE" id="PS50878">
    <property type="entry name" value="RT_POL"/>
    <property type="match status" value="1"/>
</dbReference>
<dbReference type="InterPro" id="IPR043502">
    <property type="entry name" value="DNA/RNA_pol_sf"/>
</dbReference>
<reference evidence="17" key="1">
    <citation type="submission" date="2014-03" db="EMBL/GenBank/DDBJ databases">
        <title>The Genome Sequence of Puccinia striiformis f. sp. tritici PST-78.</title>
        <authorList>
            <consortium name="The Broad Institute Genome Sequencing Platform"/>
            <person name="Cuomo C."/>
            <person name="Hulbert S."/>
            <person name="Chen X."/>
            <person name="Walker B."/>
            <person name="Young S.K."/>
            <person name="Zeng Q."/>
            <person name="Gargeya S."/>
            <person name="Fitzgerald M."/>
            <person name="Haas B."/>
            <person name="Abouelleil A."/>
            <person name="Alvarado L."/>
            <person name="Arachchi H.M."/>
            <person name="Berlin A.M."/>
            <person name="Chapman S.B."/>
            <person name="Goldberg J."/>
            <person name="Griggs A."/>
            <person name="Gujja S."/>
            <person name="Hansen M."/>
            <person name="Howarth C."/>
            <person name="Imamovic A."/>
            <person name="Larimer J."/>
            <person name="McCowan C."/>
            <person name="Montmayeur A."/>
            <person name="Murphy C."/>
            <person name="Neiman D."/>
            <person name="Pearson M."/>
            <person name="Priest M."/>
            <person name="Roberts A."/>
            <person name="Saif S."/>
            <person name="Shea T."/>
            <person name="Sisk P."/>
            <person name="Sykes S."/>
            <person name="Wortman J."/>
            <person name="Nusbaum C."/>
            <person name="Birren B."/>
        </authorList>
    </citation>
    <scope>NUCLEOTIDE SEQUENCE [LARGE SCALE GENOMIC DNA]</scope>
    <source>
        <strain evidence="17">race PST-78</strain>
    </source>
</reference>
<evidence type="ECO:0000256" key="6">
    <source>
        <dbReference type="ARBA" id="ARBA00022695"/>
    </source>
</evidence>
<evidence type="ECO:0000256" key="1">
    <source>
        <dbReference type="ARBA" id="ARBA00008001"/>
    </source>
</evidence>
<dbReference type="PRINTS" id="PR01365">
    <property type="entry name" value="TELOMERASERT"/>
</dbReference>
<dbReference type="Gene3D" id="3.30.70.2630">
    <property type="match status" value="1"/>
</dbReference>
<dbReference type="GO" id="GO:0042162">
    <property type="term" value="F:telomeric DNA binding"/>
    <property type="evidence" value="ECO:0007669"/>
    <property type="project" value="TreeGrafter"/>
</dbReference>
<dbReference type="AlphaFoldDB" id="A0A0L0VJL8"/>
<evidence type="ECO:0000259" key="15">
    <source>
        <dbReference type="PROSITE" id="PS50878"/>
    </source>
</evidence>
<evidence type="ECO:0000256" key="8">
    <source>
        <dbReference type="ARBA" id="ARBA00022842"/>
    </source>
</evidence>
<keyword evidence="8 13" id="KW-0460">Magnesium</keyword>
<keyword evidence="7 13" id="KW-0479">Metal-binding</keyword>
<protein>
    <recommendedName>
        <fullName evidence="3 13">Telomerase reverse transcriptase</fullName>
        <ecNumber evidence="2 13">2.7.7.49</ecNumber>
    </recommendedName>
    <alternativeName>
        <fullName evidence="13">Telomerase catalytic subunit</fullName>
    </alternativeName>
</protein>
<evidence type="ECO:0000313" key="17">
    <source>
        <dbReference type="Proteomes" id="UP000054564"/>
    </source>
</evidence>
<feature type="domain" description="Reverse transcriptase" evidence="15">
    <location>
        <begin position="542"/>
        <end position="861"/>
    </location>
</feature>
<feature type="compositionally biased region" description="Polar residues" evidence="14">
    <location>
        <begin position="376"/>
        <end position="391"/>
    </location>
</feature>
<keyword evidence="10 13" id="KW-0695">RNA-directed DNA polymerase</keyword>
<evidence type="ECO:0000313" key="16">
    <source>
        <dbReference type="EMBL" id="KNE99453.1"/>
    </source>
</evidence>
<keyword evidence="11 13" id="KW-0539">Nucleus</keyword>
<name>A0A0L0VJL8_9BASI</name>
<evidence type="ECO:0000256" key="14">
    <source>
        <dbReference type="SAM" id="MobiDB-lite"/>
    </source>
</evidence>
<dbReference type="InterPro" id="IPR049139">
    <property type="entry name" value="TERT_C"/>
</dbReference>
<sequence>MLRNHYPVVKSLADYLDLTEQVDDNQTFKEVLVGLSSHAKVGDGGRMPAGPKPVSESSARPILERGQDNATMAQLVEAAQSILLWRASQSDPRANPSKSNVLTLGCRLSNDAYPEMATLNNNGPYVNNLVSKYVANDMTTNKFITQSYLLADLLSRIGPKQMLNLLTETAMYYPTGNGCYFQITGKSVFDLPILQEGQQPRKRHALVDVVLAKKDLMYTRVRQSIAGSNQMGFPSESLLIFIHEPPGALFQIHNPTTSLSNDHFKAVYLSKHLFPSQYSLDSFNGDTHTEAVRKLRKFKTPRRLKPLVQQGGFLNRIVVKSKSVKVIHVLNRCCPSKFLNCNVSAEERLSLIELAEPTQEHPLGSAQCSAVATESSRTRPLSFKGPSQSKKPPTPKFSRFVCSPHEVETFLWGVTQACGLSHWWGLESKHNEEVVRNGIHEIVNLRMHEKISLHILVQNIKLKECGEWISQNKQDHHSEAIFHDFLWWFYFSFIGGLIKNTFFVTESASFRNRTLYFRLDDWDQICRPLIRYLKTTMFTKVDEKSMKNSKSQLGHSFLRLLPKDKGVRPIVNLKRKSASQTGLSNNSILQNLFTVLSYEKNVSPDRMGYSVLGLDHIYTRFKNFRSRFGPSLPDLYFVKVDIRACFDSIQQDKVLEVINGLFSEARATPNNQYAIQKYVKMSSLRTGPQKTLRQFKRQAYPSDEVPDFDQFVIELSRTLKNVLFSDQVQYAHVDKQDLMNLLKEHITQNFVKIGAGRYQQKNGIPQGSIISPLLCSLFYADMDKERLSFTKTPDSILVRLIDDFIYITTSKDDAKRFLKVMAEGSKEYGCYISMDKTLINFEYGGVKQVVGNEFPWCGQLINTKTLEFKAEIARFNGIHLSDTLTVDRTKTPGQLFCQKMYQSARVRIHVIYLDSKLNSMSTVLLNVYQALRIVAAKYVAHVTDWGADTVKGWKFFHGVIEKILVFFFACARKQVDQAYVRNVGGFCGIKLKSVIWLGRQAFKITLARKPHKFTPILKQIEADLQTQTKSHISRQEQIQLEAIIKSKANLALGKLKY</sequence>
<dbReference type="GO" id="GO:0070034">
    <property type="term" value="F:telomerase RNA binding"/>
    <property type="evidence" value="ECO:0007669"/>
    <property type="project" value="TreeGrafter"/>
</dbReference>
<comment type="function">
    <text evidence="13">Telomerase is a ribonucleoprotein enzyme essential for the replication of chromosome termini in most eukaryotes. It elongates telomeres. It is a reverse transcriptase that adds simple sequence repeats to chromosome ends by copying a template sequence within the RNA component of the enzyme.</text>
</comment>
<evidence type="ECO:0000256" key="11">
    <source>
        <dbReference type="ARBA" id="ARBA00023242"/>
    </source>
</evidence>